<evidence type="ECO:0000313" key="3">
    <source>
        <dbReference type="Proteomes" id="UP000777303"/>
    </source>
</evidence>
<evidence type="ECO:0000313" key="2">
    <source>
        <dbReference type="EMBL" id="MBU3851191.1"/>
    </source>
</evidence>
<evidence type="ECO:0008006" key="4">
    <source>
        <dbReference type="Google" id="ProtNLM"/>
    </source>
</evidence>
<name>A0A948X0D2_9LACO</name>
<dbReference type="EMBL" id="JAHLFS010000009">
    <property type="protein sequence ID" value="MBU3851191.1"/>
    <property type="molecule type" value="Genomic_DNA"/>
</dbReference>
<protein>
    <recommendedName>
        <fullName evidence="4">DUF2178 domain-containing protein</fullName>
    </recommendedName>
</protein>
<feature type="transmembrane region" description="Helical" evidence="1">
    <location>
        <begin position="98"/>
        <end position="119"/>
    </location>
</feature>
<organism evidence="2 3">
    <name type="scientific">Candidatus Paralactobacillus gallistercoris</name>
    <dbReference type="NCBI Taxonomy" id="2838724"/>
    <lineage>
        <taxon>Bacteria</taxon>
        <taxon>Bacillati</taxon>
        <taxon>Bacillota</taxon>
        <taxon>Bacilli</taxon>
        <taxon>Lactobacillales</taxon>
        <taxon>Lactobacillaceae</taxon>
        <taxon>Lactobacillus</taxon>
    </lineage>
</organism>
<keyword evidence="1" id="KW-0472">Membrane</keyword>
<comment type="caution">
    <text evidence="2">The sequence shown here is derived from an EMBL/GenBank/DDBJ whole genome shotgun (WGS) entry which is preliminary data.</text>
</comment>
<reference evidence="2" key="2">
    <citation type="submission" date="2021-04" db="EMBL/GenBank/DDBJ databases">
        <authorList>
            <person name="Gilroy R."/>
        </authorList>
    </citation>
    <scope>NUCLEOTIDE SEQUENCE</scope>
    <source>
        <strain evidence="2">F6-6636</strain>
    </source>
</reference>
<dbReference type="Proteomes" id="UP000777303">
    <property type="component" value="Unassembled WGS sequence"/>
</dbReference>
<sequence length="123" mass="14138">MKKKPLASILLWLLCIMFGVYAIQGWGNWLKVISNIVFAGIAGMLALGFNSMLQGRQHRQPRNDNADHRTIKWLQIISFTLFIVFLILYYLFHNNPLLGTSAFISLLYWLIILITNIIAKNSN</sequence>
<reference evidence="2" key="1">
    <citation type="journal article" date="2021" name="PeerJ">
        <title>Extensive microbial diversity within the chicken gut microbiome revealed by metagenomics and culture.</title>
        <authorList>
            <person name="Gilroy R."/>
            <person name="Ravi A."/>
            <person name="Getino M."/>
            <person name="Pursley I."/>
            <person name="Horton D.L."/>
            <person name="Alikhan N.F."/>
            <person name="Baker D."/>
            <person name="Gharbi K."/>
            <person name="Hall N."/>
            <person name="Watson M."/>
            <person name="Adriaenssens E.M."/>
            <person name="Foster-Nyarko E."/>
            <person name="Jarju S."/>
            <person name="Secka A."/>
            <person name="Antonio M."/>
            <person name="Oren A."/>
            <person name="Chaudhuri R.R."/>
            <person name="La Ragione R."/>
            <person name="Hildebrand F."/>
            <person name="Pallen M.J."/>
        </authorList>
    </citation>
    <scope>NUCLEOTIDE SEQUENCE</scope>
    <source>
        <strain evidence="2">F6-6636</strain>
    </source>
</reference>
<keyword evidence="1" id="KW-0812">Transmembrane</keyword>
<proteinExistence type="predicted"/>
<feature type="transmembrane region" description="Helical" evidence="1">
    <location>
        <begin position="73"/>
        <end position="92"/>
    </location>
</feature>
<accession>A0A948X0D2</accession>
<evidence type="ECO:0000256" key="1">
    <source>
        <dbReference type="SAM" id="Phobius"/>
    </source>
</evidence>
<keyword evidence="1" id="KW-1133">Transmembrane helix</keyword>
<feature type="transmembrane region" description="Helical" evidence="1">
    <location>
        <begin position="32"/>
        <end position="53"/>
    </location>
</feature>
<dbReference type="AlphaFoldDB" id="A0A948X0D2"/>
<gene>
    <name evidence="2" type="ORF">H9901_00550</name>
</gene>